<evidence type="ECO:0000313" key="2">
    <source>
        <dbReference type="EMBL" id="QLG74055.1"/>
    </source>
</evidence>
<feature type="compositionally biased region" description="Low complexity" evidence="1">
    <location>
        <begin position="51"/>
        <end position="71"/>
    </location>
</feature>
<evidence type="ECO:0000313" key="3">
    <source>
        <dbReference type="Proteomes" id="UP000509704"/>
    </source>
</evidence>
<dbReference type="GeneID" id="59237813"/>
<keyword evidence="3" id="KW-1185">Reference proteome</keyword>
<dbReference type="KEGG" id="zmk:HG535_0F05670"/>
<dbReference type="RefSeq" id="XP_037145780.1">
    <property type="nucleotide sequence ID" value="XM_037289885.1"/>
</dbReference>
<sequence length="546" mass="59663">MEKPVRKRGRPPITKDYKNPLESPMAHSSLKVQKLGAQGFSRPMMKVGQLTPSPRNRRTSSSSAGSCGGSSIMEETVSGLQGSNSKRGRFRGVLLTTPTKINAGVSTSSTPSSNDSMFQSSSRMILKSSPPSVSSPLSETMESKEFNHMSSSQLFKFALTIGDNGRASIAGSSPLTTPKKELRPILPEHAKVDSTSKKATEGQSRSGTTYEKKRVLSLLRQMRNGPSSSKHLKNFRRSEQVQSKKSQDTFKVMDLQRYDSSPVKMSKNAEKNNCQLSPSVYIPKSPQFPSTPRASFPMRTGLTPNVGIDQVLLDIVSSPRAGILTGNDGHIITLSPRGRSLSKSAGLNRTAQQQQFEQQQQQQQYVFKFSSADPLLMTDDVEGSWSEVIYNHVPSSPKHQICFNTPPSWMNLGSPKAFTPLRRDSNTILISACQSSGAEAISQVPIDMANLKNYSSNNQSISSSTRKGDNTKPSTPDVQQFTMPTMIECTPLIHQPMSGTLNSKCSSELTPVGSSNDARKHVPKPVTMAFEQEDAVVALKKLITER</sequence>
<protein>
    <submittedName>
        <fullName evidence="2">Uncharacterized protein</fullName>
    </submittedName>
</protein>
<feature type="region of interest" description="Disordered" evidence="1">
    <location>
        <begin position="187"/>
        <end position="250"/>
    </location>
</feature>
<feature type="compositionally biased region" description="Low complexity" evidence="1">
    <location>
        <begin position="455"/>
        <end position="464"/>
    </location>
</feature>
<organism evidence="2 3">
    <name type="scientific">Zygotorulaspora mrakii</name>
    <name type="common">Zygosaccharomyces mrakii</name>
    <dbReference type="NCBI Taxonomy" id="42260"/>
    <lineage>
        <taxon>Eukaryota</taxon>
        <taxon>Fungi</taxon>
        <taxon>Dikarya</taxon>
        <taxon>Ascomycota</taxon>
        <taxon>Saccharomycotina</taxon>
        <taxon>Saccharomycetes</taxon>
        <taxon>Saccharomycetales</taxon>
        <taxon>Saccharomycetaceae</taxon>
        <taxon>Zygotorulaspora</taxon>
    </lineage>
</organism>
<feature type="compositionally biased region" description="Basic residues" evidence="1">
    <location>
        <begin position="1"/>
        <end position="10"/>
    </location>
</feature>
<dbReference type="OrthoDB" id="4065577at2759"/>
<evidence type="ECO:0000256" key="1">
    <source>
        <dbReference type="SAM" id="MobiDB-lite"/>
    </source>
</evidence>
<accession>A0A7H9B5T0</accession>
<dbReference type="AlphaFoldDB" id="A0A7H9B5T0"/>
<gene>
    <name evidence="2" type="ORF">HG535_0F05670</name>
</gene>
<feature type="compositionally biased region" description="Basic and acidic residues" evidence="1">
    <location>
        <begin position="187"/>
        <end position="200"/>
    </location>
</feature>
<feature type="region of interest" description="Disordered" evidence="1">
    <location>
        <begin position="1"/>
        <end position="89"/>
    </location>
</feature>
<dbReference type="EMBL" id="CP058609">
    <property type="protein sequence ID" value="QLG74055.1"/>
    <property type="molecule type" value="Genomic_DNA"/>
</dbReference>
<feature type="region of interest" description="Disordered" evidence="1">
    <location>
        <begin position="455"/>
        <end position="475"/>
    </location>
</feature>
<reference evidence="2 3" key="1">
    <citation type="submission" date="2020-07" db="EMBL/GenBank/DDBJ databases">
        <title>The yeast mating-type switching endonuclease HO is a domesticated member of an unorthodox homing genetic element family.</title>
        <authorList>
            <person name="Coughlan A.Y."/>
            <person name="Lombardi L."/>
            <person name="Braun-Galleani S."/>
            <person name="Martos A.R."/>
            <person name="Galeote V."/>
            <person name="Bigey F."/>
            <person name="Dequin S."/>
            <person name="Byrne K.P."/>
            <person name="Wolfe K.H."/>
        </authorList>
    </citation>
    <scope>NUCLEOTIDE SEQUENCE [LARGE SCALE GENOMIC DNA]</scope>
    <source>
        <strain evidence="2 3">NRRL Y-6702</strain>
    </source>
</reference>
<dbReference type="Proteomes" id="UP000509704">
    <property type="component" value="Chromosome 6"/>
</dbReference>
<name>A0A7H9B5T0_ZYGMR</name>
<proteinExistence type="predicted"/>